<dbReference type="Pfam" id="PF11195">
    <property type="entry name" value="Tad2-like"/>
    <property type="match status" value="1"/>
</dbReference>
<dbReference type="InterPro" id="IPR021361">
    <property type="entry name" value="Tad2-like_dom"/>
</dbReference>
<evidence type="ECO:0000259" key="1">
    <source>
        <dbReference type="Pfam" id="PF11195"/>
    </source>
</evidence>
<accession>A0A8S5MLC6</accession>
<evidence type="ECO:0000313" key="2">
    <source>
        <dbReference type="EMBL" id="DAD83157.1"/>
    </source>
</evidence>
<feature type="domain" description="Thoeris anti-defense 2-like" evidence="1">
    <location>
        <begin position="13"/>
        <end position="137"/>
    </location>
</feature>
<sequence>MPEQNNPKTTGLTFAEALDAAKNGKGICRRSWLKERVAMYAMRDGKKRDDSGRYGIYLFLTSAADGHRSYEDAEILIAIGRRVMPDNGRDFYRQSYVDIRRLQLNPVLWFVGEATPDGTPLSAWGARPDDLLAEDWMSFSFYE</sequence>
<dbReference type="EMBL" id="BK014928">
    <property type="protein sequence ID" value="DAD83157.1"/>
    <property type="molecule type" value="Genomic_DNA"/>
</dbReference>
<protein>
    <recommendedName>
        <fullName evidence="1">Thoeris anti-defense 2-like domain-containing protein</fullName>
    </recommendedName>
</protein>
<organism evidence="2">
    <name type="scientific">Podoviridae sp. ctlpi2</name>
    <dbReference type="NCBI Taxonomy" id="2826574"/>
    <lineage>
        <taxon>Viruses</taxon>
        <taxon>Duplodnaviria</taxon>
        <taxon>Heunggongvirae</taxon>
        <taxon>Uroviricota</taxon>
        <taxon>Caudoviricetes</taxon>
    </lineage>
</organism>
<reference evidence="2" key="1">
    <citation type="journal article" date="2021" name="Proc. Natl. Acad. Sci. U.S.A.">
        <title>A Catalog of Tens of Thousands of Viruses from Human Metagenomes Reveals Hidden Associations with Chronic Diseases.</title>
        <authorList>
            <person name="Tisza M.J."/>
            <person name="Buck C.B."/>
        </authorList>
    </citation>
    <scope>NUCLEOTIDE SEQUENCE</scope>
    <source>
        <strain evidence="2">Ctlpi2</strain>
    </source>
</reference>
<name>A0A8S5MLC6_9CAUD</name>
<proteinExistence type="predicted"/>